<dbReference type="AlphaFoldDB" id="A0A383W4W1"/>
<dbReference type="EMBL" id="FNXT01001111">
    <property type="protein sequence ID" value="SZX72172.1"/>
    <property type="molecule type" value="Genomic_DNA"/>
</dbReference>
<keyword evidence="1" id="KW-0812">Transmembrane</keyword>
<name>A0A383W4W1_TETOB</name>
<gene>
    <name evidence="2" type="ORF">BQ4739_LOCUS12364</name>
</gene>
<dbReference type="STRING" id="3088.A0A383W4W1"/>
<evidence type="ECO:0000313" key="3">
    <source>
        <dbReference type="Proteomes" id="UP000256970"/>
    </source>
</evidence>
<accession>A0A383W4W1</accession>
<proteinExistence type="predicted"/>
<reference evidence="2 3" key="1">
    <citation type="submission" date="2016-10" db="EMBL/GenBank/DDBJ databases">
        <authorList>
            <person name="Cai Z."/>
        </authorList>
    </citation>
    <scope>NUCLEOTIDE SEQUENCE [LARGE SCALE GENOMIC DNA]</scope>
</reference>
<feature type="transmembrane region" description="Helical" evidence="1">
    <location>
        <begin position="44"/>
        <end position="64"/>
    </location>
</feature>
<dbReference type="Proteomes" id="UP000256970">
    <property type="component" value="Unassembled WGS sequence"/>
</dbReference>
<keyword evidence="1" id="KW-0472">Membrane</keyword>
<organism evidence="2 3">
    <name type="scientific">Tetradesmus obliquus</name>
    <name type="common">Green alga</name>
    <name type="synonym">Acutodesmus obliquus</name>
    <dbReference type="NCBI Taxonomy" id="3088"/>
    <lineage>
        <taxon>Eukaryota</taxon>
        <taxon>Viridiplantae</taxon>
        <taxon>Chlorophyta</taxon>
        <taxon>core chlorophytes</taxon>
        <taxon>Chlorophyceae</taxon>
        <taxon>CS clade</taxon>
        <taxon>Sphaeropleales</taxon>
        <taxon>Scenedesmaceae</taxon>
        <taxon>Tetradesmus</taxon>
    </lineage>
</organism>
<sequence length="122" mass="13327">MSGSSMGTIGVNSVSKESLNQNVPKWCHPNGQLPRTSQFLEVPFRFSGGMTLAFMGLGVLCIWANRRTFTSTPVSMSPEFQEAARKIGPVAERAHAPPVFLNPISNRIPGQYRGPEDVPTRP</sequence>
<protein>
    <submittedName>
        <fullName evidence="2">Uncharacterized protein</fullName>
    </submittedName>
</protein>
<evidence type="ECO:0000256" key="1">
    <source>
        <dbReference type="SAM" id="Phobius"/>
    </source>
</evidence>
<keyword evidence="1" id="KW-1133">Transmembrane helix</keyword>
<evidence type="ECO:0000313" key="2">
    <source>
        <dbReference type="EMBL" id="SZX72172.1"/>
    </source>
</evidence>
<keyword evidence="3" id="KW-1185">Reference proteome</keyword>